<keyword evidence="3" id="KW-1185">Reference proteome</keyword>
<comment type="caution">
    <text evidence="2">The sequence shown here is derived from an EMBL/GenBank/DDBJ whole genome shotgun (WGS) entry which is preliminary data.</text>
</comment>
<dbReference type="EMBL" id="BMSZ01000012">
    <property type="protein sequence ID" value="GGS64391.1"/>
    <property type="molecule type" value="Genomic_DNA"/>
</dbReference>
<evidence type="ECO:0000313" key="3">
    <source>
        <dbReference type="Proteomes" id="UP000659767"/>
    </source>
</evidence>
<name>A0ABQ2TD82_STRBA</name>
<dbReference type="Proteomes" id="UP000659767">
    <property type="component" value="Unassembled WGS sequence"/>
</dbReference>
<gene>
    <name evidence="2" type="ORF">GCM10010253_44230</name>
</gene>
<organism evidence="2 3">
    <name type="scientific">Streptomyces badius</name>
    <dbReference type="NCBI Taxonomy" id="1941"/>
    <lineage>
        <taxon>Bacteria</taxon>
        <taxon>Bacillati</taxon>
        <taxon>Actinomycetota</taxon>
        <taxon>Actinomycetes</taxon>
        <taxon>Kitasatosporales</taxon>
        <taxon>Streptomycetaceae</taxon>
        <taxon>Streptomyces</taxon>
    </lineage>
</organism>
<evidence type="ECO:0000256" key="1">
    <source>
        <dbReference type="SAM" id="MobiDB-lite"/>
    </source>
</evidence>
<sequence length="92" mass="9836">MRHDDPSPRRVRELAGPRTLLPLDTLAPAAVAVQVHRWEPGVRSGCLPAELLGPTDALRRAAESESGNWGPSYAKQPPERAGHASSTPPKLG</sequence>
<reference evidence="3" key="1">
    <citation type="journal article" date="2019" name="Int. J. Syst. Evol. Microbiol.">
        <title>The Global Catalogue of Microorganisms (GCM) 10K type strain sequencing project: providing services to taxonomists for standard genome sequencing and annotation.</title>
        <authorList>
            <consortium name="The Broad Institute Genomics Platform"/>
            <consortium name="The Broad Institute Genome Sequencing Center for Infectious Disease"/>
            <person name="Wu L."/>
            <person name="Ma J."/>
        </authorList>
    </citation>
    <scope>NUCLEOTIDE SEQUENCE [LARGE SCALE GENOMIC DNA]</scope>
    <source>
        <strain evidence="3">JCM 4350</strain>
    </source>
</reference>
<accession>A0ABQ2TD82</accession>
<proteinExistence type="predicted"/>
<feature type="region of interest" description="Disordered" evidence="1">
    <location>
        <begin position="58"/>
        <end position="92"/>
    </location>
</feature>
<protein>
    <submittedName>
        <fullName evidence="2">Uncharacterized protein</fullName>
    </submittedName>
</protein>
<evidence type="ECO:0000313" key="2">
    <source>
        <dbReference type="EMBL" id="GGS64391.1"/>
    </source>
</evidence>